<proteinExistence type="predicted"/>
<evidence type="ECO:0000313" key="3">
    <source>
        <dbReference type="Proteomes" id="UP000676169"/>
    </source>
</evidence>
<evidence type="ECO:0000256" key="1">
    <source>
        <dbReference type="SAM" id="Phobius"/>
    </source>
</evidence>
<feature type="transmembrane region" description="Helical" evidence="1">
    <location>
        <begin position="7"/>
        <end position="23"/>
    </location>
</feature>
<sequence length="48" mass="5511">MDAARFFIYAFGALALTWFALMLLKSVWLPALGIAAVLLLFWRLVPRR</sequence>
<gene>
    <name evidence="2" type="ORF">KBB96_10305</name>
</gene>
<keyword evidence="1" id="KW-0812">Transmembrane</keyword>
<dbReference type="Proteomes" id="UP000676169">
    <property type="component" value="Chromosome"/>
</dbReference>
<evidence type="ECO:0000313" key="2">
    <source>
        <dbReference type="EMBL" id="QUE49265.1"/>
    </source>
</evidence>
<name>A0A975G5L1_9BACT</name>
<keyword evidence="1" id="KW-0472">Membrane</keyword>
<dbReference type="AlphaFoldDB" id="A0A975G5L1"/>
<feature type="transmembrane region" description="Helical" evidence="1">
    <location>
        <begin position="29"/>
        <end position="45"/>
    </location>
</feature>
<dbReference type="EMBL" id="CP073100">
    <property type="protein sequence ID" value="QUE49265.1"/>
    <property type="molecule type" value="Genomic_DNA"/>
</dbReference>
<reference evidence="2" key="1">
    <citation type="submission" date="2021-04" db="EMBL/GenBank/DDBJ databases">
        <title>Luteolibacter sp. 32A isolated from the skin of an Anderson's salamander (Ambystoma andersonii).</title>
        <authorList>
            <person name="Spergser J."/>
            <person name="Busse H.-J."/>
        </authorList>
    </citation>
    <scope>NUCLEOTIDE SEQUENCE</scope>
    <source>
        <strain evidence="2">32A</strain>
    </source>
</reference>
<keyword evidence="1" id="KW-1133">Transmembrane helix</keyword>
<dbReference type="KEGG" id="lamb:KBB96_10305"/>
<keyword evidence="3" id="KW-1185">Reference proteome</keyword>
<protein>
    <submittedName>
        <fullName evidence="2">Uncharacterized protein</fullName>
    </submittedName>
</protein>
<organism evidence="2 3">
    <name type="scientific">Luteolibacter ambystomatis</name>
    <dbReference type="NCBI Taxonomy" id="2824561"/>
    <lineage>
        <taxon>Bacteria</taxon>
        <taxon>Pseudomonadati</taxon>
        <taxon>Verrucomicrobiota</taxon>
        <taxon>Verrucomicrobiia</taxon>
        <taxon>Verrucomicrobiales</taxon>
        <taxon>Verrucomicrobiaceae</taxon>
        <taxon>Luteolibacter</taxon>
    </lineage>
</organism>
<accession>A0A975G5L1</accession>
<dbReference type="RefSeq" id="WP_211629274.1">
    <property type="nucleotide sequence ID" value="NZ_CP073100.1"/>
</dbReference>